<organism evidence="1 2">
    <name type="scientific">Chryseobacterium vrystaatense</name>
    <dbReference type="NCBI Taxonomy" id="307480"/>
    <lineage>
        <taxon>Bacteria</taxon>
        <taxon>Pseudomonadati</taxon>
        <taxon>Bacteroidota</taxon>
        <taxon>Flavobacteriia</taxon>
        <taxon>Flavobacteriales</taxon>
        <taxon>Weeksellaceae</taxon>
        <taxon>Chryseobacterium group</taxon>
        <taxon>Chryseobacterium</taxon>
    </lineage>
</organism>
<dbReference type="AlphaFoldDB" id="A0A1M5GVS6"/>
<dbReference type="InterPro" id="IPR018534">
    <property type="entry name" value="Tet_reg_excision_RteC"/>
</dbReference>
<dbReference type="EMBL" id="FQVE01000004">
    <property type="protein sequence ID" value="SHG07798.1"/>
    <property type="molecule type" value="Genomic_DNA"/>
</dbReference>
<dbReference type="Pfam" id="PF09357">
    <property type="entry name" value="RteC"/>
    <property type="match status" value="1"/>
</dbReference>
<sequence>MVTKTIFKRTSQLLEDLDVKINEVYADGNDMIKISEKALLIIDESIRKLKLLVSNHHFDHIAEEVLFFKKLKPQFISKFIYYSSVLDIEAHKPAAGNKTLKKYYEAEQEKLKNFYLEHSEFYSYYKREATYLDHKIFIRNSYDLKMKLSSGFYNYDPNFTTSHDHMIARFISNQQFDQYLKRQIEGSNEDTASKLLFPLSWSGSKVGLIELIYALYQMRCFNGGNIELSEVIKFVEKSLDCDLGNFHKTVFEIRNRKQGPTKFLQLVGDNLNQHFMTNEAD</sequence>
<evidence type="ECO:0000313" key="1">
    <source>
        <dbReference type="EMBL" id="SHG07798.1"/>
    </source>
</evidence>
<gene>
    <name evidence="1" type="ORF">SAMN02787073_3486</name>
</gene>
<proteinExistence type="predicted"/>
<protein>
    <submittedName>
        <fullName evidence="1">RteC protein</fullName>
    </submittedName>
</protein>
<reference evidence="2" key="1">
    <citation type="submission" date="2016-11" db="EMBL/GenBank/DDBJ databases">
        <authorList>
            <person name="Varghese N."/>
            <person name="Submissions S."/>
        </authorList>
    </citation>
    <scope>NUCLEOTIDE SEQUENCE [LARGE SCALE GENOMIC DNA]</scope>
    <source>
        <strain evidence="2">YR203</strain>
    </source>
</reference>
<name>A0A1M5GVS6_9FLAO</name>
<dbReference type="RefSeq" id="WP_073174660.1">
    <property type="nucleotide sequence ID" value="NZ_FQVE01000004.1"/>
</dbReference>
<evidence type="ECO:0000313" key="2">
    <source>
        <dbReference type="Proteomes" id="UP000184108"/>
    </source>
</evidence>
<accession>A0A1M5GVS6</accession>
<dbReference type="Proteomes" id="UP000184108">
    <property type="component" value="Unassembled WGS sequence"/>
</dbReference>